<dbReference type="RefSeq" id="WP_203710242.1">
    <property type="nucleotide sequence ID" value="NZ_BONE01000002.1"/>
</dbReference>
<sequence>MPAVPWWRAAPARGAYVVLGAASGLAIALWSTHRGSDLWVVWAGMAIGLTTASGAVFGYGLARWPEILAAGAVRRSAVLRYVALLGCASLLLFAVSLAVSASAPGTEVVARRPIGLLLVTLAVLAAVPVAAGLAAIRERAFAIARDEQVSPTATHEPPDTTSPHGQVHATATPTTSPRPQPTNRLTPPQAASRSARPPPTNRPTPPRPTNGPKPPWSRRRSPPLRTAKEPGPPWRMNGLT</sequence>
<evidence type="ECO:0000313" key="3">
    <source>
        <dbReference type="EMBL" id="GIF70773.1"/>
    </source>
</evidence>
<dbReference type="Proteomes" id="UP000604117">
    <property type="component" value="Unassembled WGS sequence"/>
</dbReference>
<evidence type="ECO:0000313" key="4">
    <source>
        <dbReference type="Proteomes" id="UP000604117"/>
    </source>
</evidence>
<proteinExistence type="predicted"/>
<feature type="transmembrane region" description="Helical" evidence="2">
    <location>
        <begin position="114"/>
        <end position="136"/>
    </location>
</feature>
<name>A0ABQ4CHK0_9ACTN</name>
<feature type="transmembrane region" description="Helical" evidence="2">
    <location>
        <begin position="39"/>
        <end position="61"/>
    </location>
</feature>
<organism evidence="3 4">
    <name type="scientific">Asanoa siamensis</name>
    <dbReference type="NCBI Taxonomy" id="926357"/>
    <lineage>
        <taxon>Bacteria</taxon>
        <taxon>Bacillati</taxon>
        <taxon>Actinomycetota</taxon>
        <taxon>Actinomycetes</taxon>
        <taxon>Micromonosporales</taxon>
        <taxon>Micromonosporaceae</taxon>
        <taxon>Asanoa</taxon>
    </lineage>
</organism>
<evidence type="ECO:0000256" key="2">
    <source>
        <dbReference type="SAM" id="Phobius"/>
    </source>
</evidence>
<reference evidence="3 4" key="1">
    <citation type="submission" date="2021-01" db="EMBL/GenBank/DDBJ databases">
        <title>Whole genome shotgun sequence of Asanoa siamensis NBRC 107932.</title>
        <authorList>
            <person name="Komaki H."/>
            <person name="Tamura T."/>
        </authorList>
    </citation>
    <scope>NUCLEOTIDE SEQUENCE [LARGE SCALE GENOMIC DNA]</scope>
    <source>
        <strain evidence="3 4">NBRC 107932</strain>
    </source>
</reference>
<dbReference type="EMBL" id="BONE01000002">
    <property type="protein sequence ID" value="GIF70773.1"/>
    <property type="molecule type" value="Genomic_DNA"/>
</dbReference>
<feature type="compositionally biased region" description="Polar residues" evidence="1">
    <location>
        <begin position="149"/>
        <end position="185"/>
    </location>
</feature>
<keyword evidence="4" id="KW-1185">Reference proteome</keyword>
<protein>
    <submittedName>
        <fullName evidence="3">Uncharacterized protein</fullName>
    </submittedName>
</protein>
<keyword evidence="2" id="KW-0472">Membrane</keyword>
<accession>A0ABQ4CHK0</accession>
<feature type="transmembrane region" description="Helical" evidence="2">
    <location>
        <begin position="12"/>
        <end position="33"/>
    </location>
</feature>
<feature type="compositionally biased region" description="Low complexity" evidence="1">
    <location>
        <begin position="186"/>
        <end position="195"/>
    </location>
</feature>
<feature type="transmembrane region" description="Helical" evidence="2">
    <location>
        <begin position="81"/>
        <end position="102"/>
    </location>
</feature>
<feature type="region of interest" description="Disordered" evidence="1">
    <location>
        <begin position="148"/>
        <end position="240"/>
    </location>
</feature>
<gene>
    <name evidence="3" type="ORF">Asi02nite_02910</name>
</gene>
<keyword evidence="2" id="KW-1133">Transmembrane helix</keyword>
<keyword evidence="2" id="KW-0812">Transmembrane</keyword>
<comment type="caution">
    <text evidence="3">The sequence shown here is derived from an EMBL/GenBank/DDBJ whole genome shotgun (WGS) entry which is preliminary data.</text>
</comment>
<evidence type="ECO:0000256" key="1">
    <source>
        <dbReference type="SAM" id="MobiDB-lite"/>
    </source>
</evidence>
<feature type="compositionally biased region" description="Pro residues" evidence="1">
    <location>
        <begin position="196"/>
        <end position="215"/>
    </location>
</feature>